<dbReference type="HOGENOM" id="CLU_955809_0_0_6"/>
<evidence type="ECO:0000313" key="2">
    <source>
        <dbReference type="EMBL" id="AHI32669.1"/>
    </source>
</evidence>
<proteinExistence type="predicted"/>
<dbReference type="Proteomes" id="UP000035081">
    <property type="component" value="Chromosome"/>
</dbReference>
<feature type="transmembrane region" description="Helical" evidence="1">
    <location>
        <begin position="73"/>
        <end position="94"/>
    </location>
</feature>
<evidence type="ECO:0000313" key="3">
    <source>
        <dbReference type="Proteomes" id="UP000035081"/>
    </source>
</evidence>
<protein>
    <submittedName>
        <fullName evidence="2">Membrane protein</fullName>
    </submittedName>
</protein>
<feature type="transmembrane region" description="Helical" evidence="1">
    <location>
        <begin position="131"/>
        <end position="148"/>
    </location>
</feature>
<keyword evidence="1" id="KW-0472">Membrane</keyword>
<feature type="transmembrane region" description="Helical" evidence="1">
    <location>
        <begin position="100"/>
        <end position="119"/>
    </location>
</feature>
<sequence length="280" mass="31707">MPYISAFFLIPSTVILLSNLLIIIYEGFSKPSFYFENLILDTGFLTIFFLSHLAGWLSIFFSVPVRDQGVVTLIGKGVITGLITLPFAFTHFFLDGQTASAVMLLCGWFGLLIQLLPDLRHSWRHRVPKMGLIVAALLLPVLINPLTWNSSRLLPVPEAAWGIYYPDYDREQGKEFIEHYQRHEEQFNTVPKLIISKAGMFMINVLGRPLSNTFAHCGPDGSLNVFSSNSEQDCGKTSSDNSWSLLKLEFDEPGSLRCVNCRNFGKPKHWIRIDQLPESY</sequence>
<keyword evidence="1" id="KW-0812">Transmembrane</keyword>
<feature type="transmembrane region" description="Helical" evidence="1">
    <location>
        <begin position="7"/>
        <end position="25"/>
    </location>
</feature>
<accession>W5YUW9</accession>
<reference evidence="2 3" key="1">
    <citation type="journal article" date="2014" name="Genome Announc.">
        <title>Draft Genome Sequences of Marinobacter similis A3d10T and Marinobacter salarius R9SW1T.</title>
        <authorList>
            <person name="Ivanova E.P."/>
            <person name="Ng H.J."/>
            <person name="Webb H.K."/>
            <person name="Feng G."/>
            <person name="Oshima K."/>
            <person name="Hattori M."/>
            <person name="Ohkuma M."/>
            <person name="Sergeev A.F."/>
            <person name="Mikhailov V.V."/>
            <person name="Crawford R.J."/>
            <person name="Sawabe T."/>
        </authorList>
    </citation>
    <scope>NUCLEOTIDE SEQUENCE [LARGE SCALE GENOMIC DNA]</scope>
    <source>
        <strain evidence="3">A3d10 and R9SW1</strain>
    </source>
</reference>
<gene>
    <name evidence="2" type="ORF">AU15_19925</name>
</gene>
<dbReference type="EMBL" id="CP007152">
    <property type="protein sequence ID" value="AHI32669.1"/>
    <property type="molecule type" value="Genomic_DNA"/>
</dbReference>
<organism evidence="2 3">
    <name type="scientific">Marinobacter salarius</name>
    <dbReference type="NCBI Taxonomy" id="1420917"/>
    <lineage>
        <taxon>Bacteria</taxon>
        <taxon>Pseudomonadati</taxon>
        <taxon>Pseudomonadota</taxon>
        <taxon>Gammaproteobacteria</taxon>
        <taxon>Pseudomonadales</taxon>
        <taxon>Marinobacteraceae</taxon>
        <taxon>Marinobacter</taxon>
    </lineage>
</organism>
<dbReference type="AlphaFoldDB" id="W5YUW9"/>
<keyword evidence="1" id="KW-1133">Transmembrane helix</keyword>
<name>W5YUW9_9GAMM</name>
<dbReference type="KEGG" id="msr:AU15_19925"/>
<feature type="transmembrane region" description="Helical" evidence="1">
    <location>
        <begin position="37"/>
        <end position="61"/>
    </location>
</feature>
<evidence type="ECO:0000256" key="1">
    <source>
        <dbReference type="SAM" id="Phobius"/>
    </source>
</evidence>